<dbReference type="InterPro" id="IPR027417">
    <property type="entry name" value="P-loop_NTPase"/>
</dbReference>
<keyword evidence="1 3" id="KW-0547">Nucleotide-binding</keyword>
<dbReference type="SMART" id="SM00178">
    <property type="entry name" value="SAR"/>
    <property type="match status" value="1"/>
</dbReference>
<dbReference type="PANTHER" id="PTHR45732">
    <property type="entry name" value="ADP-RIBOSYLATION FACTOR-LIKE PROTEIN 8"/>
    <property type="match status" value="1"/>
</dbReference>
<evidence type="ECO:0000256" key="4">
    <source>
        <dbReference type="PIRSR" id="PIRSR606689-2"/>
    </source>
</evidence>
<dbReference type="STRING" id="4955.A0A1G4MG00"/>
<feature type="binding site" evidence="3">
    <location>
        <begin position="136"/>
        <end position="139"/>
    </location>
    <ligand>
        <name>GTP</name>
        <dbReference type="ChEBI" id="CHEBI:37565"/>
    </ligand>
</feature>
<dbReference type="GO" id="GO:0046872">
    <property type="term" value="F:metal ion binding"/>
    <property type="evidence" value="ECO:0007669"/>
    <property type="project" value="UniProtKB-KW"/>
</dbReference>
<dbReference type="OrthoDB" id="2011769at2759"/>
<keyword evidence="2 3" id="KW-0342">GTP-binding</keyword>
<feature type="binding site" evidence="3">
    <location>
        <begin position="33"/>
        <end position="40"/>
    </location>
    <ligand>
        <name>GTP</name>
        <dbReference type="ChEBI" id="CHEBI:37565"/>
    </ligand>
</feature>
<dbReference type="PROSITE" id="PS51419">
    <property type="entry name" value="RAB"/>
    <property type="match status" value="1"/>
</dbReference>
<keyword evidence="4" id="KW-0460">Magnesium</keyword>
<dbReference type="InterPro" id="IPR005225">
    <property type="entry name" value="Small_GTP-bd"/>
</dbReference>
<dbReference type="Proteomes" id="UP000190831">
    <property type="component" value="Chromosome F"/>
</dbReference>
<sequence length="250" mass="28936">MFVTDKLRHWLGSLWEYFLSLFYQKELNIVIVGLQNSGKTSLTSALLGRPFQQDTIPTLGMRMDQFFLGSNMVKVFDLAGQHRFHHLWNRYFVKADLIIYMMDLSDLTNWAESKQKLQEVILTTNEERIPMLILGNKSDLLNTDDLLAANGKSRKKSADGQGMMEQWKYMAPLLSNYEYEDIPTYQLDDNNLYVLKNIEILSKEIGVDLKSGFLHTSKGQVFLDRDIGIFSISCKEGDYIQDILQWIAQL</sequence>
<dbReference type="PROSITE" id="PS51417">
    <property type="entry name" value="ARF"/>
    <property type="match status" value="1"/>
</dbReference>
<dbReference type="Pfam" id="PF00025">
    <property type="entry name" value="Arf"/>
    <property type="match status" value="1"/>
</dbReference>
<dbReference type="GO" id="GO:0005525">
    <property type="term" value="F:GTP binding"/>
    <property type="evidence" value="ECO:0007669"/>
    <property type="project" value="UniProtKB-KW"/>
</dbReference>
<dbReference type="SUPFAM" id="SSF52540">
    <property type="entry name" value="P-loop containing nucleoside triphosphate hydrolases"/>
    <property type="match status" value="1"/>
</dbReference>
<evidence type="ECO:0000256" key="5">
    <source>
        <dbReference type="RuleBase" id="RU003925"/>
    </source>
</evidence>
<protein>
    <submittedName>
        <fullName evidence="6">LAFE_0F13080g1_1</fullName>
    </submittedName>
</protein>
<evidence type="ECO:0000256" key="1">
    <source>
        <dbReference type="ARBA" id="ARBA00022741"/>
    </source>
</evidence>
<feature type="binding site" evidence="3">
    <location>
        <position position="80"/>
    </location>
    <ligand>
        <name>GTP</name>
        <dbReference type="ChEBI" id="CHEBI:37565"/>
    </ligand>
</feature>
<dbReference type="OMA" id="NYEYEDI"/>
<feature type="binding site" evidence="4">
    <location>
        <position position="40"/>
    </location>
    <ligand>
        <name>Mg(2+)</name>
        <dbReference type="ChEBI" id="CHEBI:18420"/>
    </ligand>
</feature>
<dbReference type="SMART" id="SM00175">
    <property type="entry name" value="RAB"/>
    <property type="match status" value="1"/>
</dbReference>
<dbReference type="SMART" id="SM00177">
    <property type="entry name" value="ARF"/>
    <property type="match status" value="1"/>
</dbReference>
<name>A0A1G4MG00_LACFM</name>
<dbReference type="GO" id="GO:0003924">
    <property type="term" value="F:GTPase activity"/>
    <property type="evidence" value="ECO:0007669"/>
    <property type="project" value="InterPro"/>
</dbReference>
<dbReference type="InterPro" id="IPR006689">
    <property type="entry name" value="Small_GTPase_ARF/SAR"/>
</dbReference>
<accession>A0A1G4MG00</accession>
<organism evidence="6 7">
    <name type="scientific">Lachancea fermentati</name>
    <name type="common">Zygosaccharomyces fermentati</name>
    <dbReference type="NCBI Taxonomy" id="4955"/>
    <lineage>
        <taxon>Eukaryota</taxon>
        <taxon>Fungi</taxon>
        <taxon>Dikarya</taxon>
        <taxon>Ascomycota</taxon>
        <taxon>Saccharomycotina</taxon>
        <taxon>Saccharomycetes</taxon>
        <taxon>Saccharomycetales</taxon>
        <taxon>Saccharomycetaceae</taxon>
        <taxon>Lachancea</taxon>
    </lineage>
</organism>
<dbReference type="Gene3D" id="3.40.50.300">
    <property type="entry name" value="P-loop containing nucleotide triphosphate hydrolases"/>
    <property type="match status" value="1"/>
</dbReference>
<dbReference type="NCBIfam" id="TIGR00231">
    <property type="entry name" value="small_GTP"/>
    <property type="match status" value="1"/>
</dbReference>
<keyword evidence="7" id="KW-1185">Reference proteome</keyword>
<dbReference type="EMBL" id="LT598490">
    <property type="protein sequence ID" value="SCW02733.1"/>
    <property type="molecule type" value="Genomic_DNA"/>
</dbReference>
<dbReference type="AlphaFoldDB" id="A0A1G4MG00"/>
<feature type="binding site" evidence="4">
    <location>
        <position position="58"/>
    </location>
    <ligand>
        <name>Mg(2+)</name>
        <dbReference type="ChEBI" id="CHEBI:18420"/>
    </ligand>
</feature>
<proteinExistence type="inferred from homology"/>
<comment type="similarity">
    <text evidence="5">Belongs to the small GTPase superfamily. Arf family.</text>
</comment>
<evidence type="ECO:0000313" key="6">
    <source>
        <dbReference type="EMBL" id="SCW02733.1"/>
    </source>
</evidence>
<dbReference type="GO" id="GO:0098852">
    <property type="term" value="C:lytic vacuole membrane"/>
    <property type="evidence" value="ECO:0007669"/>
    <property type="project" value="TreeGrafter"/>
</dbReference>
<evidence type="ECO:0000256" key="3">
    <source>
        <dbReference type="PIRSR" id="PIRSR606689-1"/>
    </source>
</evidence>
<evidence type="ECO:0000313" key="7">
    <source>
        <dbReference type="Proteomes" id="UP000190831"/>
    </source>
</evidence>
<reference evidence="7" key="1">
    <citation type="submission" date="2016-03" db="EMBL/GenBank/DDBJ databases">
        <authorList>
            <person name="Devillers H."/>
        </authorList>
    </citation>
    <scope>NUCLEOTIDE SEQUENCE [LARGE SCALE GENOMIC DNA]</scope>
</reference>
<gene>
    <name evidence="6" type="ORF">LAFE_0F13080G</name>
</gene>
<dbReference type="PRINTS" id="PR00328">
    <property type="entry name" value="SAR1GTPBP"/>
</dbReference>
<evidence type="ECO:0000256" key="2">
    <source>
        <dbReference type="ARBA" id="ARBA00023134"/>
    </source>
</evidence>
<keyword evidence="4" id="KW-0479">Metal-binding</keyword>
<dbReference type="PANTHER" id="PTHR45732:SF7">
    <property type="entry name" value="ADP-RIBOSYLATION FACTOR-LIKE PROTEIN 8"/>
    <property type="match status" value="1"/>
</dbReference>